<dbReference type="Proteomes" id="UP000503447">
    <property type="component" value="Chromosome"/>
</dbReference>
<dbReference type="AlphaFoldDB" id="A0A6M5YWW2"/>
<dbReference type="EMBL" id="CP053452">
    <property type="protein sequence ID" value="QJW97876.1"/>
    <property type="molecule type" value="Genomic_DNA"/>
</dbReference>
<feature type="region of interest" description="Disordered" evidence="1">
    <location>
        <begin position="1"/>
        <end position="34"/>
    </location>
</feature>
<keyword evidence="3" id="KW-1185">Reference proteome</keyword>
<organism evidence="2 3">
    <name type="scientific">Frigoriglobus tundricola</name>
    <dbReference type="NCBI Taxonomy" id="2774151"/>
    <lineage>
        <taxon>Bacteria</taxon>
        <taxon>Pseudomonadati</taxon>
        <taxon>Planctomycetota</taxon>
        <taxon>Planctomycetia</taxon>
        <taxon>Gemmatales</taxon>
        <taxon>Gemmataceae</taxon>
        <taxon>Frigoriglobus</taxon>
    </lineage>
</organism>
<feature type="compositionally biased region" description="Low complexity" evidence="1">
    <location>
        <begin position="8"/>
        <end position="17"/>
    </location>
</feature>
<evidence type="ECO:0000313" key="2">
    <source>
        <dbReference type="EMBL" id="QJW97876.1"/>
    </source>
</evidence>
<feature type="compositionally biased region" description="Basic residues" evidence="1">
    <location>
        <begin position="21"/>
        <end position="30"/>
    </location>
</feature>
<evidence type="ECO:0000256" key="1">
    <source>
        <dbReference type="SAM" id="MobiDB-lite"/>
    </source>
</evidence>
<evidence type="ECO:0000313" key="3">
    <source>
        <dbReference type="Proteomes" id="UP000503447"/>
    </source>
</evidence>
<gene>
    <name evidence="2" type="ORF">FTUN_5456</name>
</gene>
<name>A0A6M5YWW2_9BACT</name>
<sequence>MGRGCLSEPPAGAPGEVRPGRPGRRFRSAHRQNSQCEATCAGPIGETGAVRTSGATRRGWVLSPAIHGHDSRSRMARHPRALPGLRRVPRSGRPACSGTCPSEICRWPLTHNIGIIVGRHEYRLARTHLVRDVLLAGRESTALRASCSKLASPLSGPTYAYDQAGFGQ</sequence>
<proteinExistence type="predicted"/>
<reference evidence="3" key="1">
    <citation type="submission" date="2020-05" db="EMBL/GenBank/DDBJ databases">
        <title>Frigoriglobus tundricola gen. nov., sp. nov., a psychrotolerant cellulolytic planctomycete of the family Gemmataceae with two divergent copies of 16S rRNA gene.</title>
        <authorList>
            <person name="Kulichevskaya I.S."/>
            <person name="Ivanova A.A."/>
            <person name="Naumoff D.G."/>
            <person name="Beletsky A.V."/>
            <person name="Rijpstra W.I.C."/>
            <person name="Sinninghe Damste J.S."/>
            <person name="Mardanov A.V."/>
            <person name="Ravin N.V."/>
            <person name="Dedysh S.N."/>
        </authorList>
    </citation>
    <scope>NUCLEOTIDE SEQUENCE [LARGE SCALE GENOMIC DNA]</scope>
    <source>
        <strain evidence="3">PL17</strain>
    </source>
</reference>
<accession>A0A6M5YWW2</accession>
<dbReference type="KEGG" id="ftj:FTUN_5456"/>
<protein>
    <submittedName>
        <fullName evidence="2">Uncharacterized protein</fullName>
    </submittedName>
</protein>